<evidence type="ECO:0000313" key="1">
    <source>
        <dbReference type="EMBL" id="EXJ71851.1"/>
    </source>
</evidence>
<dbReference type="EMBL" id="AMGX01000006">
    <property type="protein sequence ID" value="EXJ71851.1"/>
    <property type="molecule type" value="Genomic_DNA"/>
</dbReference>
<proteinExistence type="predicted"/>
<name>W9X4M5_9EURO</name>
<comment type="caution">
    <text evidence="1">The sequence shown here is derived from an EMBL/GenBank/DDBJ whole genome shotgun (WGS) entry which is preliminary data.</text>
</comment>
<keyword evidence="2" id="KW-1185">Reference proteome</keyword>
<organism evidence="1 2">
    <name type="scientific">Cladophialophora psammophila CBS 110553</name>
    <dbReference type="NCBI Taxonomy" id="1182543"/>
    <lineage>
        <taxon>Eukaryota</taxon>
        <taxon>Fungi</taxon>
        <taxon>Dikarya</taxon>
        <taxon>Ascomycota</taxon>
        <taxon>Pezizomycotina</taxon>
        <taxon>Eurotiomycetes</taxon>
        <taxon>Chaetothyriomycetidae</taxon>
        <taxon>Chaetothyriales</taxon>
        <taxon>Herpotrichiellaceae</taxon>
        <taxon>Cladophialophora</taxon>
    </lineage>
</organism>
<dbReference type="OrthoDB" id="4064873at2759"/>
<dbReference type="AlphaFoldDB" id="W9X4M5"/>
<dbReference type="GeneID" id="19189076"/>
<reference evidence="1 2" key="1">
    <citation type="submission" date="2013-03" db="EMBL/GenBank/DDBJ databases">
        <title>The Genome Sequence of Cladophialophora psammophila CBS 110553.</title>
        <authorList>
            <consortium name="The Broad Institute Genomics Platform"/>
            <person name="Cuomo C."/>
            <person name="de Hoog S."/>
            <person name="Gorbushina A."/>
            <person name="Walker B."/>
            <person name="Young S.K."/>
            <person name="Zeng Q."/>
            <person name="Gargeya S."/>
            <person name="Fitzgerald M."/>
            <person name="Haas B."/>
            <person name="Abouelleil A."/>
            <person name="Allen A.W."/>
            <person name="Alvarado L."/>
            <person name="Arachchi H.M."/>
            <person name="Berlin A.M."/>
            <person name="Chapman S.B."/>
            <person name="Gainer-Dewar J."/>
            <person name="Goldberg J."/>
            <person name="Griggs A."/>
            <person name="Gujja S."/>
            <person name="Hansen M."/>
            <person name="Howarth C."/>
            <person name="Imamovic A."/>
            <person name="Ireland A."/>
            <person name="Larimer J."/>
            <person name="McCowan C."/>
            <person name="Murphy C."/>
            <person name="Pearson M."/>
            <person name="Poon T.W."/>
            <person name="Priest M."/>
            <person name="Roberts A."/>
            <person name="Saif S."/>
            <person name="Shea T."/>
            <person name="Sisk P."/>
            <person name="Sykes S."/>
            <person name="Wortman J."/>
            <person name="Nusbaum C."/>
            <person name="Birren B."/>
        </authorList>
    </citation>
    <scope>NUCLEOTIDE SEQUENCE [LARGE SCALE GENOMIC DNA]</scope>
    <source>
        <strain evidence="1 2">CBS 110553</strain>
    </source>
</reference>
<gene>
    <name evidence="1" type="ORF">A1O5_04352</name>
</gene>
<dbReference type="Proteomes" id="UP000019471">
    <property type="component" value="Unassembled WGS sequence"/>
</dbReference>
<dbReference type="RefSeq" id="XP_007743149.1">
    <property type="nucleotide sequence ID" value="XM_007744959.1"/>
</dbReference>
<evidence type="ECO:0000313" key="2">
    <source>
        <dbReference type="Proteomes" id="UP000019471"/>
    </source>
</evidence>
<sequence length="311" mass="34500">MHLMQALGIQREPSTIAITYPPITGKVTDIDGQGQTVYRRRVFWVGNAIHTIFSYEYSRPRVVLEDVNYEPVDSVVSPNTKHLLYLAEVIPKNTRTVTRQGGCAVMDCAGLVERWQGGKLSGHMSNQNGLAEKGGCETVYSAGRVPFFTDRVSSNKWFFDAVYLFLSVLSVLFHLLDATAVLGAPCPSRCLSGWCWWWCCLASVNQKGVLDFRPFNVSKSKSAEPTTSNILSIRSAALQSIQEHLTNRPSSSHYSVIPWWSLISIPFHFILILLSIDTPECLAQVSHLLAIIRAVGAAFDTHLTRGALQNA</sequence>
<dbReference type="HOGENOM" id="CLU_894306_0_0_1"/>
<protein>
    <submittedName>
        <fullName evidence="1">Uncharacterized protein</fullName>
    </submittedName>
</protein>
<accession>W9X4M5</accession>